<name>A0AAD4Y370_OVIAM</name>
<gene>
    <name evidence="1" type="ORF">MG293_017311</name>
</gene>
<reference evidence="1" key="1">
    <citation type="submission" date="2022-03" db="EMBL/GenBank/DDBJ databases">
        <title>Genomic analyses of argali, domestic sheep and their hybrids provide insights into chromosomal evolution, heterosis and genetic basis of agronomic traits.</title>
        <authorList>
            <person name="Li M."/>
        </authorList>
    </citation>
    <scope>NUCLEOTIDE SEQUENCE</scope>
    <source>
        <strain evidence="1">CAU-MHL-2022a</strain>
        <tissue evidence="1">Skin</tissue>
    </source>
</reference>
<dbReference type="AlphaFoldDB" id="A0AAD4Y370"/>
<organism evidence="1 2">
    <name type="scientific">Ovis ammon polii</name>
    <dbReference type="NCBI Taxonomy" id="230172"/>
    <lineage>
        <taxon>Eukaryota</taxon>
        <taxon>Metazoa</taxon>
        <taxon>Chordata</taxon>
        <taxon>Craniata</taxon>
        <taxon>Vertebrata</taxon>
        <taxon>Euteleostomi</taxon>
        <taxon>Mammalia</taxon>
        <taxon>Eutheria</taxon>
        <taxon>Laurasiatheria</taxon>
        <taxon>Artiodactyla</taxon>
        <taxon>Ruminantia</taxon>
        <taxon>Pecora</taxon>
        <taxon>Bovidae</taxon>
        <taxon>Caprinae</taxon>
        <taxon>Ovis</taxon>
    </lineage>
</organism>
<keyword evidence="2" id="KW-1185">Reference proteome</keyword>
<accession>A0AAD4Y370</accession>
<dbReference type="Proteomes" id="UP001214576">
    <property type="component" value="Unassembled WGS sequence"/>
</dbReference>
<comment type="caution">
    <text evidence="1">The sequence shown here is derived from an EMBL/GenBank/DDBJ whole genome shotgun (WGS) entry which is preliminary data.</text>
</comment>
<evidence type="ECO:0000313" key="1">
    <source>
        <dbReference type="EMBL" id="KAI4532903.1"/>
    </source>
</evidence>
<proteinExistence type="predicted"/>
<evidence type="ECO:0000313" key="2">
    <source>
        <dbReference type="Proteomes" id="UP001214576"/>
    </source>
</evidence>
<dbReference type="EMBL" id="JAKZEL010000021">
    <property type="protein sequence ID" value="KAI4532903.1"/>
    <property type="molecule type" value="Genomic_DNA"/>
</dbReference>
<sequence length="258" mass="28927">MDTKEFMQLSAVKKCESHFSTDKIGAVRIEVVKSRMQFLDSRKCKGFCYSVTNCKTEHLESELRVQFLKTLNEVWLIAQKYLFLAWPLCFLPSKQDMKIIIKGFFSSDLLEKALKLPVIEHSGNLKMLALTVTGAGVHRISDLGGHSPLKTVTMNKFTQLTTINSGPFIDASSGFAPLCPQLNCEAHKSGRTFSPSRHSAVKLHLSSDLTGLFSTVLQSLDAWGRAVEDTKAEGREVFNRSYSGKVPFQVENLEELRF</sequence>
<protein>
    <submittedName>
        <fullName evidence="1">Uncharacterized protein</fullName>
    </submittedName>
</protein>